<proteinExistence type="predicted"/>
<gene>
    <name evidence="1" type="ORF">AVDCRST_MAG18-2748</name>
</gene>
<accession>A0A6J4VMK5</accession>
<sequence length="47" mass="4938">MFNPIAHGDTYQEAVAHGQEVLTLLLAAAREEGVATPSPRVFAASTV</sequence>
<protein>
    <submittedName>
        <fullName evidence="1">Uncharacterized protein</fullName>
    </submittedName>
</protein>
<evidence type="ECO:0000313" key="1">
    <source>
        <dbReference type="EMBL" id="CAA9577810.1"/>
    </source>
</evidence>
<dbReference type="AlphaFoldDB" id="A0A6J4VMK5"/>
<name>A0A6J4VMK5_9BACT</name>
<organism evidence="1">
    <name type="scientific">uncultured Thermomicrobiales bacterium</name>
    <dbReference type="NCBI Taxonomy" id="1645740"/>
    <lineage>
        <taxon>Bacteria</taxon>
        <taxon>Pseudomonadati</taxon>
        <taxon>Thermomicrobiota</taxon>
        <taxon>Thermomicrobia</taxon>
        <taxon>Thermomicrobiales</taxon>
        <taxon>environmental samples</taxon>
    </lineage>
</organism>
<dbReference type="EMBL" id="CADCWN010000211">
    <property type="protein sequence ID" value="CAA9577810.1"/>
    <property type="molecule type" value="Genomic_DNA"/>
</dbReference>
<reference evidence="1" key="1">
    <citation type="submission" date="2020-02" db="EMBL/GenBank/DDBJ databases">
        <authorList>
            <person name="Meier V. D."/>
        </authorList>
    </citation>
    <scope>NUCLEOTIDE SEQUENCE</scope>
    <source>
        <strain evidence="1">AVDCRST_MAG18</strain>
    </source>
</reference>
<dbReference type="Gene3D" id="3.30.160.250">
    <property type="match status" value="1"/>
</dbReference>
<dbReference type="InterPro" id="IPR035069">
    <property type="entry name" value="TTHA1013/TTHA0281-like"/>
</dbReference>
<dbReference type="SUPFAM" id="SSF143100">
    <property type="entry name" value="TTHA1013/TTHA0281-like"/>
    <property type="match status" value="1"/>
</dbReference>